<feature type="signal peptide" evidence="1">
    <location>
        <begin position="1"/>
        <end position="19"/>
    </location>
</feature>
<gene>
    <name evidence="2" type="ORF">MUN80_24980</name>
</gene>
<sequence>MRYATFASLLLFAAASCSTTDSSQNSGAAVTTDSVATAAEPMDTTRARSVTAQSDTLKVVRTRHVFSAPGSPDQFTAVLRGASVLNGEVSITITDAAGQVIFREMLSPSDLEASMVYEMKTATATQAEREAFVRRRLDTFFAEPNFRKPAVGPKETYSPGELDRPTWDDLRQRPDAVSFQYLVGKEDRKRIVWSPLKKQVVHLPGFGS</sequence>
<dbReference type="PROSITE" id="PS51257">
    <property type="entry name" value="PROKAR_LIPOPROTEIN"/>
    <property type="match status" value="1"/>
</dbReference>
<keyword evidence="3" id="KW-1185">Reference proteome</keyword>
<protein>
    <recommendedName>
        <fullName evidence="4">Lipoprotein</fullName>
    </recommendedName>
</protein>
<evidence type="ECO:0000313" key="2">
    <source>
        <dbReference type="EMBL" id="UOQ52979.1"/>
    </source>
</evidence>
<dbReference type="EMBL" id="CP095049">
    <property type="protein sequence ID" value="UOQ52979.1"/>
    <property type="molecule type" value="Genomic_DNA"/>
</dbReference>
<evidence type="ECO:0000313" key="3">
    <source>
        <dbReference type="Proteomes" id="UP000831785"/>
    </source>
</evidence>
<dbReference type="Proteomes" id="UP000831785">
    <property type="component" value="Chromosome"/>
</dbReference>
<reference evidence="2 3" key="1">
    <citation type="submission" date="2022-04" db="EMBL/GenBank/DDBJ databases">
        <title>Hymenobacter sp. isolated from the air.</title>
        <authorList>
            <person name="Won M."/>
            <person name="Lee C.-M."/>
            <person name="Woen H.-Y."/>
            <person name="Kwon S.-W."/>
        </authorList>
    </citation>
    <scope>NUCLEOTIDE SEQUENCE [LARGE SCALE GENOMIC DNA]</scope>
    <source>
        <strain evidence="3">5116 S-27</strain>
    </source>
</reference>
<organism evidence="2 3">
    <name type="scientific">Hymenobacter cellulosivorans</name>
    <dbReference type="NCBI Taxonomy" id="2932249"/>
    <lineage>
        <taxon>Bacteria</taxon>
        <taxon>Pseudomonadati</taxon>
        <taxon>Bacteroidota</taxon>
        <taxon>Cytophagia</taxon>
        <taxon>Cytophagales</taxon>
        <taxon>Hymenobacteraceae</taxon>
        <taxon>Hymenobacter</taxon>
    </lineage>
</organism>
<feature type="chain" id="PRO_5045306576" description="Lipoprotein" evidence="1">
    <location>
        <begin position="20"/>
        <end position="208"/>
    </location>
</feature>
<name>A0ABY4FAM7_9BACT</name>
<dbReference type="RefSeq" id="WP_244717550.1">
    <property type="nucleotide sequence ID" value="NZ_CP095049.1"/>
</dbReference>
<accession>A0ABY4FAM7</accession>
<evidence type="ECO:0008006" key="4">
    <source>
        <dbReference type="Google" id="ProtNLM"/>
    </source>
</evidence>
<keyword evidence="1" id="KW-0732">Signal</keyword>
<evidence type="ECO:0000256" key="1">
    <source>
        <dbReference type="SAM" id="SignalP"/>
    </source>
</evidence>
<proteinExistence type="predicted"/>